<dbReference type="EMBL" id="CAUYUJ010015529">
    <property type="protein sequence ID" value="CAK0855228.1"/>
    <property type="molecule type" value="Genomic_DNA"/>
</dbReference>
<dbReference type="InterPro" id="IPR029045">
    <property type="entry name" value="ClpP/crotonase-like_dom_sf"/>
</dbReference>
<dbReference type="InterPro" id="IPR001753">
    <property type="entry name" value="Enoyl-CoA_hydra/iso"/>
</dbReference>
<keyword evidence="4" id="KW-1185">Reference proteome</keyword>
<gene>
    <name evidence="3" type="ORF">PCOR1329_LOCUS46020</name>
</gene>
<comment type="similarity">
    <text evidence="1">Belongs to the enoyl-CoA hydratase/isomerase family.</text>
</comment>
<feature type="region of interest" description="Disordered" evidence="2">
    <location>
        <begin position="214"/>
        <end position="264"/>
    </location>
</feature>
<dbReference type="Pfam" id="PF00378">
    <property type="entry name" value="ECH_1"/>
    <property type="match status" value="1"/>
</dbReference>
<name>A0ABN9U7X9_9DINO</name>
<feature type="compositionally biased region" description="Low complexity" evidence="2">
    <location>
        <begin position="216"/>
        <end position="236"/>
    </location>
</feature>
<dbReference type="SUPFAM" id="SSF52096">
    <property type="entry name" value="ClpP/crotonase"/>
    <property type="match status" value="1"/>
</dbReference>
<feature type="compositionally biased region" description="Polar residues" evidence="2">
    <location>
        <begin position="246"/>
        <end position="256"/>
    </location>
</feature>
<dbReference type="InterPro" id="IPR045002">
    <property type="entry name" value="Ech1-like"/>
</dbReference>
<dbReference type="CDD" id="cd06558">
    <property type="entry name" value="crotonase-like"/>
    <property type="match status" value="1"/>
</dbReference>
<evidence type="ECO:0000313" key="3">
    <source>
        <dbReference type="EMBL" id="CAK0855228.1"/>
    </source>
</evidence>
<sequence length="440" mass="47035">MLVSSTSPAPPIRHRGSNDLFVIRIEYFALGHFSMANSELLIVARPSPHVVEVSLNRPSKLNAYSPALCDALVDTLTSLAKDTEAYVLVLRGEGKHFCAGLDFGEATSAITPTGDDAARISLKMRAAVDSFQKPCDLLAKLPQVTIACVHGACVGAGVDLAAACDIRYCSEDAKFSIKEVDVGLAADLGSLHRVPMISGNMSWVRELAFTGRPFSAEEAPSPGPPSAAGRGSSAAASHERTRRRGTSVSQESSTARQPIEDPEACQNMILGTNNRSGDTVETQVYIPRASVRKNVLEPSCGCRSELWCSSGPCWTICRVLANNAPRSHGNRGTASAIALSAANLFNVRRVRTGELARTHVYLRRADVQSPEERLSTYFQRGWMSRFCGAGPEDPVPAGCGGGAGQDITRCQVPRGLARNEGDVLLRGGAHTRRVHALRQG</sequence>
<dbReference type="PANTHER" id="PTHR43149:SF1">
    <property type="entry name" value="DELTA(3,5)-DELTA(2,4)-DIENOYL-COA ISOMERASE, MITOCHONDRIAL"/>
    <property type="match status" value="1"/>
</dbReference>
<dbReference type="Gene3D" id="3.90.226.10">
    <property type="entry name" value="2-enoyl-CoA Hydratase, Chain A, domain 1"/>
    <property type="match status" value="1"/>
</dbReference>
<dbReference type="Proteomes" id="UP001189429">
    <property type="component" value="Unassembled WGS sequence"/>
</dbReference>
<evidence type="ECO:0000256" key="2">
    <source>
        <dbReference type="SAM" id="MobiDB-lite"/>
    </source>
</evidence>
<evidence type="ECO:0000313" key="4">
    <source>
        <dbReference type="Proteomes" id="UP001189429"/>
    </source>
</evidence>
<reference evidence="3" key="1">
    <citation type="submission" date="2023-10" db="EMBL/GenBank/DDBJ databases">
        <authorList>
            <person name="Chen Y."/>
            <person name="Shah S."/>
            <person name="Dougan E. K."/>
            <person name="Thang M."/>
            <person name="Chan C."/>
        </authorList>
    </citation>
    <scope>NUCLEOTIDE SEQUENCE [LARGE SCALE GENOMIC DNA]</scope>
</reference>
<accession>A0ABN9U7X9</accession>
<evidence type="ECO:0008006" key="5">
    <source>
        <dbReference type="Google" id="ProtNLM"/>
    </source>
</evidence>
<feature type="non-terminal residue" evidence="3">
    <location>
        <position position="440"/>
    </location>
</feature>
<organism evidence="3 4">
    <name type="scientific">Prorocentrum cordatum</name>
    <dbReference type="NCBI Taxonomy" id="2364126"/>
    <lineage>
        <taxon>Eukaryota</taxon>
        <taxon>Sar</taxon>
        <taxon>Alveolata</taxon>
        <taxon>Dinophyceae</taxon>
        <taxon>Prorocentrales</taxon>
        <taxon>Prorocentraceae</taxon>
        <taxon>Prorocentrum</taxon>
    </lineage>
</organism>
<dbReference type="PANTHER" id="PTHR43149">
    <property type="entry name" value="ENOYL-COA HYDRATASE"/>
    <property type="match status" value="1"/>
</dbReference>
<proteinExistence type="inferred from homology"/>
<evidence type="ECO:0000256" key="1">
    <source>
        <dbReference type="ARBA" id="ARBA00005254"/>
    </source>
</evidence>
<comment type="caution">
    <text evidence="3">The sequence shown here is derived from an EMBL/GenBank/DDBJ whole genome shotgun (WGS) entry which is preliminary data.</text>
</comment>
<protein>
    <recommendedName>
        <fullName evidence="5">3-hydroxyisobutyryl-CoA hydrolase</fullName>
    </recommendedName>
</protein>